<dbReference type="InterPro" id="IPR004358">
    <property type="entry name" value="Sig_transdc_His_kin-like_C"/>
</dbReference>
<evidence type="ECO:0000313" key="11">
    <source>
        <dbReference type="EMBL" id="MSE01247.1"/>
    </source>
</evidence>
<gene>
    <name evidence="12" type="primary">kinA_3</name>
    <name evidence="12" type="ORF">BACVE_002656</name>
    <name evidence="11" type="ORF">GKC39_04125</name>
</gene>
<protein>
    <recommendedName>
        <fullName evidence="2">histidine kinase</fullName>
        <ecNumber evidence="2">2.7.13.3</ecNumber>
    </recommendedName>
</protein>
<keyword evidence="5" id="KW-0547">Nucleotide-binding</keyword>
<dbReference type="RefSeq" id="WP_003152088.1">
    <property type="nucleotide sequence ID" value="NZ_BPWC01000003.1"/>
</dbReference>
<dbReference type="PROSITE" id="PS50109">
    <property type="entry name" value="HIS_KIN"/>
    <property type="match status" value="1"/>
</dbReference>
<keyword evidence="6 12" id="KW-0418">Kinase</keyword>
<feature type="transmembrane region" description="Helical" evidence="9">
    <location>
        <begin position="39"/>
        <end position="57"/>
    </location>
</feature>
<keyword evidence="9" id="KW-1133">Transmembrane helix</keyword>
<proteinExistence type="predicted"/>
<feature type="transmembrane region" description="Helical" evidence="9">
    <location>
        <begin position="168"/>
        <end position="190"/>
    </location>
</feature>
<dbReference type="PANTHER" id="PTHR43065:SF53">
    <property type="entry name" value="SPORULATION KINASE B"/>
    <property type="match status" value="1"/>
</dbReference>
<dbReference type="Pfam" id="PF00512">
    <property type="entry name" value="HisKA"/>
    <property type="match status" value="1"/>
</dbReference>
<dbReference type="AlphaFoldDB" id="A0A6A8LF51"/>
<dbReference type="Gene3D" id="1.10.287.130">
    <property type="match status" value="1"/>
</dbReference>
<reference evidence="11" key="1">
    <citation type="submission" date="2019-11" db="EMBL/GenBank/DDBJ databases">
        <title>Draft Genome Sequence of Plant Growth-Promoting Rhizosphere-Associated Bacteria.</title>
        <authorList>
            <person name="Vasilyev I.Y."/>
            <person name="Radchenko V."/>
            <person name="Ilnitskaya E.V."/>
        </authorList>
    </citation>
    <scope>NUCLEOTIDE SEQUENCE</scope>
    <source>
        <strain evidence="11">VRA_517_n</strain>
    </source>
</reference>
<dbReference type="PANTHER" id="PTHR43065">
    <property type="entry name" value="SENSOR HISTIDINE KINASE"/>
    <property type="match status" value="1"/>
</dbReference>
<evidence type="ECO:0000313" key="12">
    <source>
        <dbReference type="EMBL" id="QOY27643.1"/>
    </source>
</evidence>
<dbReference type="InterPro" id="IPR003594">
    <property type="entry name" value="HATPase_dom"/>
</dbReference>
<accession>A0A6A8LF51</accession>
<evidence type="ECO:0000256" key="4">
    <source>
        <dbReference type="ARBA" id="ARBA00022679"/>
    </source>
</evidence>
<keyword evidence="7" id="KW-0067">ATP-binding</keyword>
<dbReference type="GO" id="GO:0000155">
    <property type="term" value="F:phosphorelay sensor kinase activity"/>
    <property type="evidence" value="ECO:0007669"/>
    <property type="project" value="InterPro"/>
</dbReference>
<feature type="transmembrane region" description="Helical" evidence="9">
    <location>
        <begin position="133"/>
        <end position="156"/>
    </location>
</feature>
<dbReference type="EMBL" id="WKKV01000001">
    <property type="protein sequence ID" value="MSE01247.1"/>
    <property type="molecule type" value="Genomic_DNA"/>
</dbReference>
<keyword evidence="4 12" id="KW-0808">Transferase</keyword>
<feature type="domain" description="Histidine kinase" evidence="10">
    <location>
        <begin position="218"/>
        <end position="426"/>
    </location>
</feature>
<evidence type="ECO:0000256" key="1">
    <source>
        <dbReference type="ARBA" id="ARBA00000085"/>
    </source>
</evidence>
<dbReference type="CDD" id="cd00082">
    <property type="entry name" value="HisKA"/>
    <property type="match status" value="1"/>
</dbReference>
<keyword evidence="9" id="KW-0812">Transmembrane</keyword>
<dbReference type="Gene3D" id="3.30.565.10">
    <property type="entry name" value="Histidine kinase-like ATPase, C-terminal domain"/>
    <property type="match status" value="1"/>
</dbReference>
<dbReference type="Pfam" id="PF02518">
    <property type="entry name" value="HATPase_c"/>
    <property type="match status" value="1"/>
</dbReference>
<evidence type="ECO:0000256" key="9">
    <source>
        <dbReference type="SAM" id="Phobius"/>
    </source>
</evidence>
<evidence type="ECO:0000256" key="6">
    <source>
        <dbReference type="ARBA" id="ARBA00022777"/>
    </source>
</evidence>
<evidence type="ECO:0000256" key="7">
    <source>
        <dbReference type="ARBA" id="ARBA00022840"/>
    </source>
</evidence>
<organism evidence="11">
    <name type="scientific">Bacillus velezensis</name>
    <dbReference type="NCBI Taxonomy" id="492670"/>
    <lineage>
        <taxon>Bacteria</taxon>
        <taxon>Bacillati</taxon>
        <taxon>Bacillota</taxon>
        <taxon>Bacilli</taxon>
        <taxon>Bacillales</taxon>
        <taxon>Bacillaceae</taxon>
        <taxon>Bacillus</taxon>
        <taxon>Bacillus amyloliquefaciens group</taxon>
    </lineage>
</organism>
<dbReference type="SUPFAM" id="SSF55874">
    <property type="entry name" value="ATPase domain of HSP90 chaperone/DNA topoisomerase II/histidine kinase"/>
    <property type="match status" value="1"/>
</dbReference>
<evidence type="ECO:0000256" key="3">
    <source>
        <dbReference type="ARBA" id="ARBA00022553"/>
    </source>
</evidence>
<dbReference type="SMART" id="SM00387">
    <property type="entry name" value="HATPase_c"/>
    <property type="match status" value="1"/>
</dbReference>
<dbReference type="Proteomes" id="UP000587477">
    <property type="component" value="Chromosome"/>
</dbReference>
<name>A0A6A8LF51_BACVE</name>
<dbReference type="InterPro" id="IPR005467">
    <property type="entry name" value="His_kinase_dom"/>
</dbReference>
<keyword evidence="9" id="KW-0472">Membrane</keyword>
<feature type="transmembrane region" description="Helical" evidence="9">
    <location>
        <begin position="69"/>
        <end position="97"/>
    </location>
</feature>
<dbReference type="PRINTS" id="PR00344">
    <property type="entry name" value="BCTRLSENSOR"/>
</dbReference>
<dbReference type="InterPro" id="IPR003661">
    <property type="entry name" value="HisK_dim/P_dom"/>
</dbReference>
<reference evidence="12" key="2">
    <citation type="journal article" date="2020" name="Genomics">
        <title>Complete genome sequence of Bacillus velezensis NST6 and comparison with the species belonging to operational group B. amyloliquefaciens.</title>
        <authorList>
            <person name="Choi J."/>
            <person name="Nam J."/>
            <person name="Seo M.H."/>
        </authorList>
    </citation>
    <scope>NUCLEOTIDE SEQUENCE</scope>
    <source>
        <strain evidence="12">NST6</strain>
    </source>
</reference>
<feature type="transmembrane region" description="Helical" evidence="9">
    <location>
        <begin position="103"/>
        <end position="121"/>
    </location>
</feature>
<dbReference type="EMBL" id="CP063687">
    <property type="protein sequence ID" value="QOY27643.1"/>
    <property type="molecule type" value="Genomic_DNA"/>
</dbReference>
<evidence type="ECO:0000256" key="5">
    <source>
        <dbReference type="ARBA" id="ARBA00022741"/>
    </source>
</evidence>
<sequence>MEIVKDYLLHFSFILFPIFLYQVFWLSKPDLLVPRANRLLVAVFAASSSLLCTAFPIQELHSVRYGLQLIPIIVCLLYSGTAAGLAAGAASVFFQLIWFEPSALFFLSLIPFLIIIPIQLQTKWPFFSKRKKLLFALLIGCTETALLTASVFIYSATNIFNFQNLSSVYYEAAVSVFFQVSALLLCIYLIEIIDENASMRARLIHSEKMAVVSELAASVAHEVRNPLTVVRGFVQLLFSGEQLQDKSHSGYQKLVLSELDRAQTIITNYLDMAKQDDYEKEKFDISLLVKETGSLMESYANFKSVTVTVQSEPDLYVFGDVKKLKQAFINLIKNSIEAVPSENGRIEVSVQKQEEMILIQITDNGIGMSDEELQKLGKPYYTLKTNGTGLGLTVTFSIIQHHEGSVYFTSGEHSGTTASVRLPAAVH</sequence>
<comment type="catalytic activity">
    <reaction evidence="1">
        <text>ATP + protein L-histidine = ADP + protein N-phospho-L-histidine.</text>
        <dbReference type="EC" id="2.7.13.3"/>
    </reaction>
</comment>
<evidence type="ECO:0000256" key="8">
    <source>
        <dbReference type="ARBA" id="ARBA00023012"/>
    </source>
</evidence>
<evidence type="ECO:0000256" key="2">
    <source>
        <dbReference type="ARBA" id="ARBA00012438"/>
    </source>
</evidence>
<dbReference type="InterPro" id="IPR036890">
    <property type="entry name" value="HATPase_C_sf"/>
</dbReference>
<evidence type="ECO:0000313" key="13">
    <source>
        <dbReference type="Proteomes" id="UP000587477"/>
    </source>
</evidence>
<dbReference type="SUPFAM" id="SSF47384">
    <property type="entry name" value="Homodimeric domain of signal transducing histidine kinase"/>
    <property type="match status" value="1"/>
</dbReference>
<dbReference type="GO" id="GO:0005524">
    <property type="term" value="F:ATP binding"/>
    <property type="evidence" value="ECO:0007669"/>
    <property type="project" value="UniProtKB-KW"/>
</dbReference>
<keyword evidence="3" id="KW-0597">Phosphoprotein</keyword>
<reference evidence="13" key="3">
    <citation type="submission" date="2020-10" db="EMBL/GenBank/DDBJ databases">
        <title>Complete genome sequence of Bacillus velezensis NST6.</title>
        <authorList>
            <person name="Choi J."/>
        </authorList>
    </citation>
    <scope>NUCLEOTIDE SEQUENCE [LARGE SCALE GENOMIC DNA]</scope>
    <source>
        <strain evidence="13">NST6</strain>
    </source>
</reference>
<dbReference type="InterPro" id="IPR036097">
    <property type="entry name" value="HisK_dim/P_sf"/>
</dbReference>
<dbReference type="SMART" id="SM00388">
    <property type="entry name" value="HisKA"/>
    <property type="match status" value="1"/>
</dbReference>
<feature type="transmembrane region" description="Helical" evidence="9">
    <location>
        <begin position="7"/>
        <end position="27"/>
    </location>
</feature>
<dbReference type="EC" id="2.7.13.3" evidence="2"/>
<evidence type="ECO:0000259" key="10">
    <source>
        <dbReference type="PROSITE" id="PS50109"/>
    </source>
</evidence>
<keyword evidence="8" id="KW-0902">Two-component regulatory system</keyword>